<gene>
    <name evidence="1" type="ORF">H257_19218</name>
</gene>
<dbReference type="GeneID" id="20821214"/>
<protein>
    <submittedName>
        <fullName evidence="1">Uncharacterized protein</fullName>
    </submittedName>
</protein>
<reference evidence="1" key="1">
    <citation type="submission" date="2013-12" db="EMBL/GenBank/DDBJ databases">
        <title>The Genome Sequence of Aphanomyces astaci APO3.</title>
        <authorList>
            <consortium name="The Broad Institute Genomics Platform"/>
            <person name="Russ C."/>
            <person name="Tyler B."/>
            <person name="van West P."/>
            <person name="Dieguez-Uribeondo J."/>
            <person name="Young S.K."/>
            <person name="Zeng Q."/>
            <person name="Gargeya S."/>
            <person name="Fitzgerald M."/>
            <person name="Abouelleil A."/>
            <person name="Alvarado L."/>
            <person name="Chapman S.B."/>
            <person name="Gainer-Dewar J."/>
            <person name="Goldberg J."/>
            <person name="Griggs A."/>
            <person name="Gujja S."/>
            <person name="Hansen M."/>
            <person name="Howarth C."/>
            <person name="Imamovic A."/>
            <person name="Ireland A."/>
            <person name="Larimer J."/>
            <person name="McCowan C."/>
            <person name="Murphy C."/>
            <person name="Pearson M."/>
            <person name="Poon T.W."/>
            <person name="Priest M."/>
            <person name="Roberts A."/>
            <person name="Saif S."/>
            <person name="Shea T."/>
            <person name="Sykes S."/>
            <person name="Wortman J."/>
            <person name="Nusbaum C."/>
            <person name="Birren B."/>
        </authorList>
    </citation>
    <scope>NUCLEOTIDE SEQUENCE [LARGE SCALE GENOMIC DNA]</scope>
    <source>
        <strain evidence="1">APO3</strain>
    </source>
</reference>
<sequence>MVQHPKTSENVTMSPRCFQSNVLVTIVMIAMGQVETMALVANMAGDHDPLAAGIAACAAGSAYIHEDSRLNGYANTHLLSHHFVPPFTINRVIQRPNPPMFCRGVPTGFCPTLRCPFISAPQSYVFFAITLARITVEPGDLPEHFPSPVDAGDLGFTEVPSTEMSGRRPSHPSFQVVEGQGILTLHADLRYCESVSGDLPLPMSVTYRPNDFPALREHWMVDSGTSASCTPNRGYFSNYVPCALFLTDRNGA</sequence>
<accession>W4F8N8</accession>
<name>W4F8N8_APHAT</name>
<proteinExistence type="predicted"/>
<dbReference type="VEuPathDB" id="FungiDB:H257_19218"/>
<dbReference type="AlphaFoldDB" id="W4F8N8"/>
<organism evidence="1">
    <name type="scientific">Aphanomyces astaci</name>
    <name type="common">Crayfish plague agent</name>
    <dbReference type="NCBI Taxonomy" id="112090"/>
    <lineage>
        <taxon>Eukaryota</taxon>
        <taxon>Sar</taxon>
        <taxon>Stramenopiles</taxon>
        <taxon>Oomycota</taxon>
        <taxon>Saprolegniomycetes</taxon>
        <taxon>Saprolegniales</taxon>
        <taxon>Verrucalvaceae</taxon>
        <taxon>Aphanomyces</taxon>
    </lineage>
</organism>
<dbReference type="EMBL" id="KI913525">
    <property type="protein sequence ID" value="ETV63850.1"/>
    <property type="molecule type" value="Genomic_DNA"/>
</dbReference>
<dbReference type="RefSeq" id="XP_009846667.1">
    <property type="nucleotide sequence ID" value="XM_009848365.1"/>
</dbReference>
<evidence type="ECO:0000313" key="1">
    <source>
        <dbReference type="EMBL" id="ETV63850.1"/>
    </source>
</evidence>